<sequence length="104" mass="12013">MVKHINEKEFEDEVLKEKGVVVVDFFANWCRPCSMLAPLLEEVQAEMKNIKIVKVNIDENKNVAKDYRITNIPTIKIFKNGKESITKSGFLPKESLIEFIEKSI</sequence>
<evidence type="ECO:0000256" key="4">
    <source>
        <dbReference type="ARBA" id="ARBA00023157"/>
    </source>
</evidence>
<evidence type="ECO:0000313" key="9">
    <source>
        <dbReference type="EMBL" id="MDQ0150441.1"/>
    </source>
</evidence>
<evidence type="ECO:0000256" key="6">
    <source>
        <dbReference type="NCBIfam" id="TIGR01068"/>
    </source>
</evidence>
<dbReference type="EMBL" id="JAUSUF010000009">
    <property type="protein sequence ID" value="MDQ0150441.1"/>
    <property type="molecule type" value="Genomic_DNA"/>
</dbReference>
<accession>A0ABT9UVU1</accession>
<proteinExistence type="inferred from homology"/>
<dbReference type="InterPro" id="IPR036249">
    <property type="entry name" value="Thioredoxin-like_sf"/>
</dbReference>
<evidence type="ECO:0000256" key="1">
    <source>
        <dbReference type="ARBA" id="ARBA00008987"/>
    </source>
</evidence>
<dbReference type="SUPFAM" id="SSF52833">
    <property type="entry name" value="Thioredoxin-like"/>
    <property type="match status" value="1"/>
</dbReference>
<dbReference type="Gene3D" id="3.40.30.10">
    <property type="entry name" value="Glutaredoxin"/>
    <property type="match status" value="1"/>
</dbReference>
<evidence type="ECO:0000256" key="2">
    <source>
        <dbReference type="ARBA" id="ARBA00022448"/>
    </source>
</evidence>
<name>A0ABT9UVU1_9FIRM</name>
<dbReference type="Proteomes" id="UP001228504">
    <property type="component" value="Unassembled WGS sequence"/>
</dbReference>
<reference evidence="9 10" key="1">
    <citation type="submission" date="2023-07" db="EMBL/GenBank/DDBJ databases">
        <title>Genomic Encyclopedia of Type Strains, Phase IV (KMG-IV): sequencing the most valuable type-strain genomes for metagenomic binning, comparative biology and taxonomic classification.</title>
        <authorList>
            <person name="Goeker M."/>
        </authorList>
    </citation>
    <scope>NUCLEOTIDE SEQUENCE [LARGE SCALE GENOMIC DNA]</scope>
    <source>
        <strain evidence="9 10">DSM 20694</strain>
    </source>
</reference>
<keyword evidence="5" id="KW-0676">Redox-active center</keyword>
<dbReference type="RefSeq" id="WP_307487123.1">
    <property type="nucleotide sequence ID" value="NZ_JAUSUF010000009.1"/>
</dbReference>
<dbReference type="PIRSF" id="PIRSF000077">
    <property type="entry name" value="Thioredoxin"/>
    <property type="match status" value="1"/>
</dbReference>
<dbReference type="InterPro" id="IPR005746">
    <property type="entry name" value="Thioredoxin"/>
</dbReference>
<evidence type="ECO:0000256" key="7">
    <source>
        <dbReference type="PIRNR" id="PIRNR000077"/>
    </source>
</evidence>
<keyword evidence="4" id="KW-1015">Disulfide bond</keyword>
<dbReference type="PRINTS" id="PR00421">
    <property type="entry name" value="THIOREDOXIN"/>
</dbReference>
<keyword evidence="10" id="KW-1185">Reference proteome</keyword>
<dbReference type="PANTHER" id="PTHR45663:SF11">
    <property type="entry name" value="GEO12009P1"/>
    <property type="match status" value="1"/>
</dbReference>
<evidence type="ECO:0000313" key="10">
    <source>
        <dbReference type="Proteomes" id="UP001228504"/>
    </source>
</evidence>
<feature type="domain" description="Thioredoxin" evidence="8">
    <location>
        <begin position="1"/>
        <end position="104"/>
    </location>
</feature>
<organism evidence="9 10">
    <name type="scientific">Eubacterium multiforme</name>
    <dbReference type="NCBI Taxonomy" id="83339"/>
    <lineage>
        <taxon>Bacteria</taxon>
        <taxon>Bacillati</taxon>
        <taxon>Bacillota</taxon>
        <taxon>Clostridia</taxon>
        <taxon>Eubacteriales</taxon>
        <taxon>Eubacteriaceae</taxon>
        <taxon>Eubacterium</taxon>
    </lineage>
</organism>
<dbReference type="PROSITE" id="PS51352">
    <property type="entry name" value="THIOREDOXIN_2"/>
    <property type="match status" value="1"/>
</dbReference>
<evidence type="ECO:0000256" key="5">
    <source>
        <dbReference type="ARBA" id="ARBA00023284"/>
    </source>
</evidence>
<keyword evidence="3" id="KW-0249">Electron transport</keyword>
<dbReference type="PANTHER" id="PTHR45663">
    <property type="entry name" value="GEO12009P1"/>
    <property type="match status" value="1"/>
</dbReference>
<gene>
    <name evidence="9" type="ORF">J2S18_002388</name>
</gene>
<comment type="caution">
    <text evidence="9">The sequence shown here is derived from an EMBL/GenBank/DDBJ whole genome shotgun (WGS) entry which is preliminary data.</text>
</comment>
<protein>
    <recommendedName>
        <fullName evidence="6 7">Thioredoxin</fullName>
    </recommendedName>
</protein>
<dbReference type="CDD" id="cd02947">
    <property type="entry name" value="TRX_family"/>
    <property type="match status" value="1"/>
</dbReference>
<evidence type="ECO:0000259" key="8">
    <source>
        <dbReference type="PROSITE" id="PS51352"/>
    </source>
</evidence>
<dbReference type="Pfam" id="PF00085">
    <property type="entry name" value="Thioredoxin"/>
    <property type="match status" value="1"/>
</dbReference>
<keyword evidence="2" id="KW-0813">Transport</keyword>
<dbReference type="NCBIfam" id="TIGR01068">
    <property type="entry name" value="thioredoxin"/>
    <property type="match status" value="1"/>
</dbReference>
<dbReference type="InterPro" id="IPR013766">
    <property type="entry name" value="Thioredoxin_domain"/>
</dbReference>
<evidence type="ECO:0000256" key="3">
    <source>
        <dbReference type="ARBA" id="ARBA00022982"/>
    </source>
</evidence>
<comment type="similarity">
    <text evidence="1 7">Belongs to the thioredoxin family.</text>
</comment>